<comment type="caution">
    <text evidence="1">The sequence shown here is derived from an EMBL/GenBank/DDBJ whole genome shotgun (WGS) entry which is preliminary data.</text>
</comment>
<protein>
    <submittedName>
        <fullName evidence="1">Uncharacterized protein</fullName>
    </submittedName>
</protein>
<keyword evidence="2" id="KW-1185">Reference proteome</keyword>
<dbReference type="Proteomes" id="UP000324222">
    <property type="component" value="Unassembled WGS sequence"/>
</dbReference>
<organism evidence="1 2">
    <name type="scientific">Portunus trituberculatus</name>
    <name type="common">Swimming crab</name>
    <name type="synonym">Neptunus trituberculatus</name>
    <dbReference type="NCBI Taxonomy" id="210409"/>
    <lineage>
        <taxon>Eukaryota</taxon>
        <taxon>Metazoa</taxon>
        <taxon>Ecdysozoa</taxon>
        <taxon>Arthropoda</taxon>
        <taxon>Crustacea</taxon>
        <taxon>Multicrustacea</taxon>
        <taxon>Malacostraca</taxon>
        <taxon>Eumalacostraca</taxon>
        <taxon>Eucarida</taxon>
        <taxon>Decapoda</taxon>
        <taxon>Pleocyemata</taxon>
        <taxon>Brachyura</taxon>
        <taxon>Eubrachyura</taxon>
        <taxon>Portunoidea</taxon>
        <taxon>Portunidae</taxon>
        <taxon>Portuninae</taxon>
        <taxon>Portunus</taxon>
    </lineage>
</organism>
<reference evidence="1 2" key="1">
    <citation type="submission" date="2019-05" db="EMBL/GenBank/DDBJ databases">
        <title>Another draft genome of Portunus trituberculatus and its Hox gene families provides insights of decapod evolution.</title>
        <authorList>
            <person name="Jeong J.-H."/>
            <person name="Song I."/>
            <person name="Kim S."/>
            <person name="Choi T."/>
            <person name="Kim D."/>
            <person name="Ryu S."/>
            <person name="Kim W."/>
        </authorList>
    </citation>
    <scope>NUCLEOTIDE SEQUENCE [LARGE SCALE GENOMIC DNA]</scope>
    <source>
        <tissue evidence="1">Muscle</tissue>
    </source>
</reference>
<name>A0A5B7KC05_PORTR</name>
<gene>
    <name evidence="1" type="ORF">E2C01_097672</name>
</gene>
<evidence type="ECO:0000313" key="2">
    <source>
        <dbReference type="Proteomes" id="UP000324222"/>
    </source>
</evidence>
<accession>A0A5B7KC05</accession>
<sequence>MSCTIPRKRTSWPPRKLSSVVSFSHGICPGD</sequence>
<evidence type="ECO:0000313" key="1">
    <source>
        <dbReference type="EMBL" id="MPD02115.1"/>
    </source>
</evidence>
<dbReference type="AlphaFoldDB" id="A0A5B7KC05"/>
<dbReference type="EMBL" id="VSRR010129998">
    <property type="protein sequence ID" value="MPD02115.1"/>
    <property type="molecule type" value="Genomic_DNA"/>
</dbReference>
<proteinExistence type="predicted"/>